<organism evidence="2 3">
    <name type="scientific">Clostridium tertium</name>
    <dbReference type="NCBI Taxonomy" id="1559"/>
    <lineage>
        <taxon>Bacteria</taxon>
        <taxon>Bacillati</taxon>
        <taxon>Bacillota</taxon>
        <taxon>Clostridia</taxon>
        <taxon>Eubacteriales</taxon>
        <taxon>Clostridiaceae</taxon>
        <taxon>Clostridium</taxon>
    </lineage>
</organism>
<comment type="caution">
    <text evidence="2">The sequence shown here is derived from an EMBL/GenBank/DDBJ whole genome shotgun (WGS) entry which is preliminary data.</text>
</comment>
<dbReference type="Proteomes" id="UP001141183">
    <property type="component" value="Unassembled WGS sequence"/>
</dbReference>
<evidence type="ECO:0000313" key="2">
    <source>
        <dbReference type="EMBL" id="MDC4242579.1"/>
    </source>
</evidence>
<keyword evidence="1" id="KW-0472">Membrane</keyword>
<dbReference type="RefSeq" id="WP_272470850.1">
    <property type="nucleotide sequence ID" value="NZ_JAMRYU010000043.1"/>
</dbReference>
<name>A0A9X3XR15_9CLOT</name>
<evidence type="ECO:0000256" key="1">
    <source>
        <dbReference type="SAM" id="Phobius"/>
    </source>
</evidence>
<accession>A0A9X3XR15</accession>
<reference evidence="2" key="1">
    <citation type="submission" date="2022-05" db="EMBL/GenBank/DDBJ databases">
        <title>Draft genome sequence of Clostridium tertium strain CP3 isolated from Peru.</title>
        <authorList>
            <person name="Hurtado R."/>
            <person name="Lima L."/>
            <person name="Sousa T."/>
            <person name="Jaiswal A.K."/>
            <person name="Tiwari S."/>
            <person name="Maturrano L."/>
            <person name="Brenig B."/>
            <person name="Azevedo V."/>
        </authorList>
    </citation>
    <scope>NUCLEOTIDE SEQUENCE</scope>
    <source>
        <strain evidence="2">CP3</strain>
    </source>
</reference>
<evidence type="ECO:0000313" key="3">
    <source>
        <dbReference type="Proteomes" id="UP001141183"/>
    </source>
</evidence>
<keyword evidence="3" id="KW-1185">Reference proteome</keyword>
<keyword evidence="1" id="KW-0812">Transmembrane</keyword>
<feature type="transmembrane region" description="Helical" evidence="1">
    <location>
        <begin position="46"/>
        <end position="68"/>
    </location>
</feature>
<sequence>MKNKGLLIVSICIIVLSIISPVLIIQNDYLKKFVLLIFMNKENAQLYFQYIGGFLGAMITVIGALLTVKYQISNEAKMQKYINRQSFIRNEISEQIITMKYKLKSLRAELDAVRFAADFALNYEKKEYFKGMNNDKNRIDVMKNYNDKYSEYSKEQTMFEIVLENYEVELIEFQGIFNDLKENIVELNRKSLEISMKVSAFPDYTIKTMEELLQDTQKSYKMCNDIYELLDNLYKALNKFYLEEL</sequence>
<dbReference type="AlphaFoldDB" id="A0A9X3XR15"/>
<dbReference type="EMBL" id="JAMRYU010000043">
    <property type="protein sequence ID" value="MDC4242579.1"/>
    <property type="molecule type" value="Genomic_DNA"/>
</dbReference>
<gene>
    <name evidence="2" type="ORF">NE398_20865</name>
</gene>
<protein>
    <submittedName>
        <fullName evidence="2">Uncharacterized protein</fullName>
    </submittedName>
</protein>
<proteinExistence type="predicted"/>
<keyword evidence="1" id="KW-1133">Transmembrane helix</keyword>
<feature type="transmembrane region" description="Helical" evidence="1">
    <location>
        <begin position="7"/>
        <end position="26"/>
    </location>
</feature>